<feature type="compositionally biased region" description="Polar residues" evidence="1">
    <location>
        <begin position="20"/>
        <end position="35"/>
    </location>
</feature>
<dbReference type="AlphaFoldDB" id="V6IWV4"/>
<evidence type="ECO:0000256" key="1">
    <source>
        <dbReference type="SAM" id="MobiDB-lite"/>
    </source>
</evidence>
<evidence type="ECO:0000313" key="3">
    <source>
        <dbReference type="Proteomes" id="UP000018296"/>
    </source>
</evidence>
<dbReference type="Proteomes" id="UP000018296">
    <property type="component" value="Unassembled WGS sequence"/>
</dbReference>
<organism evidence="2 3">
    <name type="scientific">Sporolactobacillus laevolacticus DSM 442</name>
    <dbReference type="NCBI Taxonomy" id="1395513"/>
    <lineage>
        <taxon>Bacteria</taxon>
        <taxon>Bacillati</taxon>
        <taxon>Bacillota</taxon>
        <taxon>Bacilli</taxon>
        <taxon>Bacillales</taxon>
        <taxon>Sporolactobacillaceae</taxon>
        <taxon>Sporolactobacillus</taxon>
    </lineage>
</organism>
<sequence>MRFVQLKILFEKEDKKDQEGQGSVALSTGTYTNNT</sequence>
<dbReference type="EMBL" id="AWTC01000014">
    <property type="protein sequence ID" value="EST11091.1"/>
    <property type="molecule type" value="Genomic_DNA"/>
</dbReference>
<keyword evidence="3" id="KW-1185">Reference proteome</keyword>
<reference evidence="2 3" key="1">
    <citation type="journal article" date="2013" name="Genome Announc.">
        <title>Genome Sequence of Sporolactobacillus laevolacticus DSM442, an Efficient Polymer-Grade D-Lactate Producer from Agricultural Waste Cottonseed as a Nitrogen Source.</title>
        <authorList>
            <person name="Wang H."/>
            <person name="Wang L."/>
            <person name="Ju J."/>
            <person name="Yu B."/>
            <person name="Ma Y."/>
        </authorList>
    </citation>
    <scope>NUCLEOTIDE SEQUENCE [LARGE SCALE GENOMIC DNA]</scope>
    <source>
        <strain evidence="2 3">DSM 442</strain>
    </source>
</reference>
<dbReference type="STRING" id="1395513.P343_14020"/>
<comment type="caution">
    <text evidence="2">The sequence shown here is derived from an EMBL/GenBank/DDBJ whole genome shotgun (WGS) entry which is preliminary data.</text>
</comment>
<evidence type="ECO:0000313" key="2">
    <source>
        <dbReference type="EMBL" id="EST11091.1"/>
    </source>
</evidence>
<protein>
    <submittedName>
        <fullName evidence="2">Uncharacterized protein</fullName>
    </submittedName>
</protein>
<name>V6IWV4_9BACL</name>
<accession>V6IWV4</accession>
<proteinExistence type="predicted"/>
<gene>
    <name evidence="2" type="ORF">P343_14020</name>
</gene>
<feature type="region of interest" description="Disordered" evidence="1">
    <location>
        <begin position="14"/>
        <end position="35"/>
    </location>
</feature>